<sequence length="234" mass="25685">MPLSDYFSLTRVINLADRKDRYGEIEQQLKLLGMPFAPGKVEVFAAQRPTEAAGFPGIGVYGCFLSHLAILKDARDRGVESVLVIEDDLEVGAEDRARLVELMERSKDARWGVLHLGHIQELPPVDEPRLIPFDGPVQTAHLYAIHRDVLPPLIEYLEGCLVRPPGDPVGGPMHYDGALTMFRAANPSVVTLIAQPSLGGQRSSRSDITTRPLDKVPGVKQALAVLRKLKRALG</sequence>
<keyword evidence="2" id="KW-1185">Reference proteome</keyword>
<dbReference type="Proteomes" id="UP000198356">
    <property type="component" value="Unassembled WGS sequence"/>
</dbReference>
<evidence type="ECO:0000313" key="2">
    <source>
        <dbReference type="Proteomes" id="UP000198356"/>
    </source>
</evidence>
<proteinExistence type="predicted"/>
<dbReference type="GO" id="GO:0016740">
    <property type="term" value="F:transferase activity"/>
    <property type="evidence" value="ECO:0007669"/>
    <property type="project" value="UniProtKB-KW"/>
</dbReference>
<reference evidence="1 2" key="1">
    <citation type="submission" date="2017-06" db="EMBL/GenBank/DDBJ databases">
        <authorList>
            <person name="Kim H.J."/>
            <person name="Triplett B.A."/>
        </authorList>
    </citation>
    <scope>NUCLEOTIDE SEQUENCE [LARGE SCALE GENOMIC DNA]</scope>
    <source>
        <strain evidence="1 2">DSM 18704</strain>
    </source>
</reference>
<dbReference type="OrthoDB" id="119742at2"/>
<dbReference type="AlphaFoldDB" id="A0A239L0B5"/>
<dbReference type="EMBL" id="FZOU01000006">
    <property type="protein sequence ID" value="SNT24027.1"/>
    <property type="molecule type" value="Genomic_DNA"/>
</dbReference>
<organism evidence="1 2">
    <name type="scientific">Granulicella rosea</name>
    <dbReference type="NCBI Taxonomy" id="474952"/>
    <lineage>
        <taxon>Bacteria</taxon>
        <taxon>Pseudomonadati</taxon>
        <taxon>Acidobacteriota</taxon>
        <taxon>Terriglobia</taxon>
        <taxon>Terriglobales</taxon>
        <taxon>Acidobacteriaceae</taxon>
        <taxon>Granulicella</taxon>
    </lineage>
</organism>
<name>A0A239L0B5_9BACT</name>
<protein>
    <submittedName>
        <fullName evidence="1">Glycosyltransferase family 25 (LPS biosynthesis protein)</fullName>
    </submittedName>
</protein>
<gene>
    <name evidence="1" type="ORF">SAMN05421770_10622</name>
</gene>
<accession>A0A239L0B5</accession>
<keyword evidence="1" id="KW-0808">Transferase</keyword>
<evidence type="ECO:0000313" key="1">
    <source>
        <dbReference type="EMBL" id="SNT24027.1"/>
    </source>
</evidence>
<dbReference type="RefSeq" id="WP_089409371.1">
    <property type="nucleotide sequence ID" value="NZ_FZOU01000006.1"/>
</dbReference>